<dbReference type="Proteomes" id="UP000595140">
    <property type="component" value="Unassembled WGS sequence"/>
</dbReference>
<proteinExistence type="predicted"/>
<reference evidence="2 3" key="1">
    <citation type="submission" date="2018-04" db="EMBL/GenBank/DDBJ databases">
        <authorList>
            <person name="Vogel A."/>
        </authorList>
    </citation>
    <scope>NUCLEOTIDE SEQUENCE [LARGE SCALE GENOMIC DNA]</scope>
</reference>
<keyword evidence="3" id="KW-1185">Reference proteome</keyword>
<protein>
    <submittedName>
        <fullName evidence="2">Uncharacterized protein</fullName>
    </submittedName>
</protein>
<dbReference type="AlphaFoldDB" id="A0A484N8A9"/>
<sequence length="123" mass="14097">MVNNMDHGLPKFSLLGYDDWKIMMEAHLYALHDCMWMVLEDGPLKIQMENPEKNPETPDVVQYIPKPKENGMIEIAKSTIWTTSPKQPSSRHLISSPSPKSSISRLPWRYGKVLGSCVRDQKT</sequence>
<organism evidence="2 3">
    <name type="scientific">Cuscuta campestris</name>
    <dbReference type="NCBI Taxonomy" id="132261"/>
    <lineage>
        <taxon>Eukaryota</taxon>
        <taxon>Viridiplantae</taxon>
        <taxon>Streptophyta</taxon>
        <taxon>Embryophyta</taxon>
        <taxon>Tracheophyta</taxon>
        <taxon>Spermatophyta</taxon>
        <taxon>Magnoliopsida</taxon>
        <taxon>eudicotyledons</taxon>
        <taxon>Gunneridae</taxon>
        <taxon>Pentapetalae</taxon>
        <taxon>asterids</taxon>
        <taxon>lamiids</taxon>
        <taxon>Solanales</taxon>
        <taxon>Convolvulaceae</taxon>
        <taxon>Cuscuteae</taxon>
        <taxon>Cuscuta</taxon>
        <taxon>Cuscuta subgen. Grammica</taxon>
        <taxon>Cuscuta sect. Cleistogrammica</taxon>
    </lineage>
</organism>
<dbReference type="EMBL" id="OOIL02006504">
    <property type="protein sequence ID" value="VFQ97352.1"/>
    <property type="molecule type" value="Genomic_DNA"/>
</dbReference>
<feature type="compositionally biased region" description="Low complexity" evidence="1">
    <location>
        <begin position="88"/>
        <end position="105"/>
    </location>
</feature>
<evidence type="ECO:0000313" key="3">
    <source>
        <dbReference type="Proteomes" id="UP000595140"/>
    </source>
</evidence>
<feature type="region of interest" description="Disordered" evidence="1">
    <location>
        <begin position="83"/>
        <end position="105"/>
    </location>
</feature>
<gene>
    <name evidence="2" type="ORF">CCAM_LOCUS39128</name>
</gene>
<accession>A0A484N8A9</accession>
<evidence type="ECO:0000256" key="1">
    <source>
        <dbReference type="SAM" id="MobiDB-lite"/>
    </source>
</evidence>
<evidence type="ECO:0000313" key="2">
    <source>
        <dbReference type="EMBL" id="VFQ97352.1"/>
    </source>
</evidence>
<name>A0A484N8A9_9ASTE</name>